<sequence length="70" mass="7885">MTICFHKGGKLIPLFDGTHIAQAFQTEVFQNFFWPIWIGGVNAILLGGAEALGIKNIQAINNRINILWRF</sequence>
<proteinExistence type="predicted"/>
<accession>A0A1A9RXX7</accession>
<organism evidence="2 3">
    <name type="scientific">Eikenella longinqua</name>
    <dbReference type="NCBI Taxonomy" id="1795827"/>
    <lineage>
        <taxon>Bacteria</taxon>
        <taxon>Pseudomonadati</taxon>
        <taxon>Pseudomonadota</taxon>
        <taxon>Betaproteobacteria</taxon>
        <taxon>Neisseriales</taxon>
        <taxon>Neisseriaceae</taxon>
        <taxon>Eikenella</taxon>
    </lineage>
</organism>
<name>A0A1A9RXX7_9NEIS</name>
<evidence type="ECO:0000313" key="3">
    <source>
        <dbReference type="Proteomes" id="UP000077885"/>
    </source>
</evidence>
<reference evidence="3" key="1">
    <citation type="submission" date="2016-05" db="EMBL/GenBank/DDBJ databases">
        <title>Draft genome of Corynebacterium afermentans subsp. afermentans LCDC 88199T.</title>
        <authorList>
            <person name="Bernier A.-M."/>
            <person name="Bernard K."/>
        </authorList>
    </citation>
    <scope>NUCLEOTIDE SEQUENCE [LARGE SCALE GENOMIC DNA]</scope>
    <source>
        <strain evidence="3">NML02-A-017</strain>
    </source>
</reference>
<protein>
    <submittedName>
        <fullName evidence="2">Uncharacterized protein</fullName>
    </submittedName>
</protein>
<keyword evidence="1" id="KW-1133">Transmembrane helix</keyword>
<comment type="caution">
    <text evidence="2">The sequence shown here is derived from an EMBL/GenBank/DDBJ whole genome shotgun (WGS) entry which is preliminary data.</text>
</comment>
<dbReference type="AlphaFoldDB" id="A0A1A9RXX7"/>
<feature type="transmembrane region" description="Helical" evidence="1">
    <location>
        <begin position="32"/>
        <end position="54"/>
    </location>
</feature>
<gene>
    <name evidence="2" type="ORF">A7P95_06355</name>
</gene>
<keyword evidence="1" id="KW-0812">Transmembrane</keyword>
<dbReference type="EMBL" id="LXSL01000021">
    <property type="protein sequence ID" value="OAM27734.1"/>
    <property type="molecule type" value="Genomic_DNA"/>
</dbReference>
<keyword evidence="3" id="KW-1185">Reference proteome</keyword>
<keyword evidence="1" id="KW-0472">Membrane</keyword>
<evidence type="ECO:0000313" key="2">
    <source>
        <dbReference type="EMBL" id="OAM27734.1"/>
    </source>
</evidence>
<evidence type="ECO:0000256" key="1">
    <source>
        <dbReference type="SAM" id="Phobius"/>
    </source>
</evidence>
<dbReference type="Proteomes" id="UP000077885">
    <property type="component" value="Unassembled WGS sequence"/>
</dbReference>